<keyword evidence="1" id="KW-0732">Signal</keyword>
<comment type="caution">
    <text evidence="2">The sequence shown here is derived from an EMBL/GenBank/DDBJ whole genome shotgun (WGS) entry which is preliminary data.</text>
</comment>
<feature type="chain" id="PRO_5009533614" description="DUF3352 domain-containing protein" evidence="1">
    <location>
        <begin position="27"/>
        <end position="576"/>
    </location>
</feature>
<organism evidence="2 3">
    <name type="scientific">Candidatus Wallbacteria bacterium GWC2_49_35</name>
    <dbReference type="NCBI Taxonomy" id="1817813"/>
    <lineage>
        <taxon>Bacteria</taxon>
        <taxon>Candidatus Walliibacteriota</taxon>
    </lineage>
</organism>
<reference evidence="2 3" key="1">
    <citation type="journal article" date="2016" name="Nat. Commun.">
        <title>Thousands of microbial genomes shed light on interconnected biogeochemical processes in an aquifer system.</title>
        <authorList>
            <person name="Anantharaman K."/>
            <person name="Brown C.T."/>
            <person name="Hug L.A."/>
            <person name="Sharon I."/>
            <person name="Castelle C.J."/>
            <person name="Probst A.J."/>
            <person name="Thomas B.C."/>
            <person name="Singh A."/>
            <person name="Wilkins M.J."/>
            <person name="Karaoz U."/>
            <person name="Brodie E.L."/>
            <person name="Williams K.H."/>
            <person name="Hubbard S.S."/>
            <person name="Banfield J.F."/>
        </authorList>
    </citation>
    <scope>NUCLEOTIDE SEQUENCE [LARGE SCALE GENOMIC DNA]</scope>
</reference>
<dbReference type="EMBL" id="MGFH01000075">
    <property type="protein sequence ID" value="OGM06225.1"/>
    <property type="molecule type" value="Genomic_DNA"/>
</dbReference>
<gene>
    <name evidence="2" type="ORF">A2008_07990</name>
</gene>
<proteinExistence type="predicted"/>
<evidence type="ECO:0000313" key="2">
    <source>
        <dbReference type="EMBL" id="OGM06225.1"/>
    </source>
</evidence>
<protein>
    <recommendedName>
        <fullName evidence="4">DUF3352 domain-containing protein</fullName>
    </recommendedName>
</protein>
<evidence type="ECO:0000313" key="3">
    <source>
        <dbReference type="Proteomes" id="UP000178735"/>
    </source>
</evidence>
<dbReference type="AlphaFoldDB" id="A0A1F7WVW3"/>
<evidence type="ECO:0008006" key="4">
    <source>
        <dbReference type="Google" id="ProtNLM"/>
    </source>
</evidence>
<sequence>MTKKIIAKAFCFALTAVLTLASFAFAQISSMPGVPSDTPFLVHLAMNADHQAALARIIDELKKDKDFESYLADFKKRTGTDFPEKMLEVVKKLNSFTLAAFLNIADFKRPPDVLLSAGFADEGAAKEFNALFKEIMISASKANSKEMAFADKTEGGLAVSVPSFKGADKDGVFKSFEPRVIQYKNYGGLFIYQKYDTVRTEKIFKSVAEAFNAGTAVFSHKQLKADFDRIASGANLFFYFDGSVYKQGAIENGHKAESEYVSSIALASAINGDLSGVSNKWIVNLNDVKDKAEAEKSNFIKALISGEKDGGHISQVLPADTAAFFDIKLNISDKTLKLAKPMIDSAKPTVAMMFGLSIEEDLLSWFSGEIFGANIAETPHFYIGLGTKSADSTWKFFEKFEKVLKIAGAPFDFKDDNFSGVKVKTSAVAGIDKYIKNFLVTLGCTDKYFVIASSKEAFEKIVKSSSDKQSSLSANEEFKKITEWPAGSFLSVYMNFDKFKLSLSDLSANNSPEFSGRVLNKFINTYAMYANCDAKTISGSASIKVMPVKFILDVLEKIGSSAQLREAVESVKGRIK</sequence>
<evidence type="ECO:0000256" key="1">
    <source>
        <dbReference type="SAM" id="SignalP"/>
    </source>
</evidence>
<feature type="signal peptide" evidence="1">
    <location>
        <begin position="1"/>
        <end position="26"/>
    </location>
</feature>
<name>A0A1F7WVW3_9BACT</name>
<accession>A0A1F7WVW3</accession>
<dbReference type="Proteomes" id="UP000178735">
    <property type="component" value="Unassembled WGS sequence"/>
</dbReference>